<evidence type="ECO:0000259" key="9">
    <source>
        <dbReference type="PROSITE" id="PS50929"/>
    </source>
</evidence>
<dbReference type="RefSeq" id="WP_227614072.1">
    <property type="nucleotide sequence ID" value="NZ_JAJEPR010000002.1"/>
</dbReference>
<comment type="subcellular location">
    <subcellularLocation>
        <location evidence="1">Cell membrane</location>
        <topology evidence="1">Multi-pass membrane protein</topology>
    </subcellularLocation>
</comment>
<dbReference type="InterPro" id="IPR017871">
    <property type="entry name" value="ABC_transporter-like_CS"/>
</dbReference>
<dbReference type="CDD" id="cd03228">
    <property type="entry name" value="ABCC_MRP_Like"/>
    <property type="match status" value="1"/>
</dbReference>
<evidence type="ECO:0000313" key="10">
    <source>
        <dbReference type="EMBL" id="MCC2188500.1"/>
    </source>
</evidence>
<dbReference type="GO" id="GO:0016887">
    <property type="term" value="F:ATP hydrolysis activity"/>
    <property type="evidence" value="ECO:0007669"/>
    <property type="project" value="InterPro"/>
</dbReference>
<dbReference type="SMART" id="SM00382">
    <property type="entry name" value="AAA"/>
    <property type="match status" value="1"/>
</dbReference>
<keyword evidence="6 7" id="KW-0472">Membrane</keyword>
<dbReference type="PANTHER" id="PTHR43394">
    <property type="entry name" value="ATP-DEPENDENT PERMEASE MDL1, MITOCHONDRIAL"/>
    <property type="match status" value="1"/>
</dbReference>
<organism evidence="10 11">
    <name type="scientific">Fusicatenibacter faecihominis</name>
    <dbReference type="NCBI Taxonomy" id="2881276"/>
    <lineage>
        <taxon>Bacteria</taxon>
        <taxon>Bacillati</taxon>
        <taxon>Bacillota</taxon>
        <taxon>Clostridia</taxon>
        <taxon>Lachnospirales</taxon>
        <taxon>Lachnospiraceae</taxon>
        <taxon>Fusicatenibacter</taxon>
    </lineage>
</organism>
<evidence type="ECO:0000256" key="6">
    <source>
        <dbReference type="ARBA" id="ARBA00023136"/>
    </source>
</evidence>
<evidence type="ECO:0000256" key="4">
    <source>
        <dbReference type="ARBA" id="ARBA00022840"/>
    </source>
</evidence>
<proteinExistence type="predicted"/>
<evidence type="ECO:0000256" key="1">
    <source>
        <dbReference type="ARBA" id="ARBA00004651"/>
    </source>
</evidence>
<dbReference type="InterPro" id="IPR003439">
    <property type="entry name" value="ABC_transporter-like_ATP-bd"/>
</dbReference>
<dbReference type="Pfam" id="PF00005">
    <property type="entry name" value="ABC_tran"/>
    <property type="match status" value="1"/>
</dbReference>
<dbReference type="PROSITE" id="PS50893">
    <property type="entry name" value="ABC_TRANSPORTER_2"/>
    <property type="match status" value="1"/>
</dbReference>
<evidence type="ECO:0000256" key="3">
    <source>
        <dbReference type="ARBA" id="ARBA00022741"/>
    </source>
</evidence>
<evidence type="ECO:0000313" key="11">
    <source>
        <dbReference type="Proteomes" id="UP001197875"/>
    </source>
</evidence>
<feature type="domain" description="ABC transporter" evidence="8">
    <location>
        <begin position="365"/>
        <end position="598"/>
    </location>
</feature>
<keyword evidence="3" id="KW-0547">Nucleotide-binding</keyword>
<feature type="transmembrane region" description="Helical" evidence="7">
    <location>
        <begin position="165"/>
        <end position="185"/>
    </location>
</feature>
<name>A0AAE3DQG4_9FIRM</name>
<comment type="caution">
    <text evidence="10">The sequence shown here is derived from an EMBL/GenBank/DDBJ whole genome shotgun (WGS) entry which is preliminary data.</text>
</comment>
<dbReference type="InterPro" id="IPR036640">
    <property type="entry name" value="ABC1_TM_sf"/>
</dbReference>
<evidence type="ECO:0000256" key="7">
    <source>
        <dbReference type="SAM" id="Phobius"/>
    </source>
</evidence>
<evidence type="ECO:0000256" key="2">
    <source>
        <dbReference type="ARBA" id="ARBA00022692"/>
    </source>
</evidence>
<dbReference type="InterPro" id="IPR011527">
    <property type="entry name" value="ABC1_TM_dom"/>
</dbReference>
<dbReference type="GO" id="GO:0005886">
    <property type="term" value="C:plasma membrane"/>
    <property type="evidence" value="ECO:0007669"/>
    <property type="project" value="UniProtKB-SubCell"/>
</dbReference>
<evidence type="ECO:0000259" key="8">
    <source>
        <dbReference type="PROSITE" id="PS50893"/>
    </source>
</evidence>
<dbReference type="SUPFAM" id="SSF52540">
    <property type="entry name" value="P-loop containing nucleoside triphosphate hydrolases"/>
    <property type="match status" value="1"/>
</dbReference>
<keyword evidence="4 10" id="KW-0067">ATP-binding</keyword>
<dbReference type="EMBL" id="JAJEPR010000002">
    <property type="protein sequence ID" value="MCC2188500.1"/>
    <property type="molecule type" value="Genomic_DNA"/>
</dbReference>
<accession>A0AAE3DQG4</accession>
<dbReference type="Gene3D" id="1.20.1560.10">
    <property type="entry name" value="ABC transporter type 1, transmembrane domain"/>
    <property type="match status" value="1"/>
</dbReference>
<protein>
    <submittedName>
        <fullName evidence="10">ABC transporter ATP-binding protein/permease</fullName>
    </submittedName>
</protein>
<dbReference type="GO" id="GO:0015421">
    <property type="term" value="F:ABC-type oligopeptide transporter activity"/>
    <property type="evidence" value="ECO:0007669"/>
    <property type="project" value="TreeGrafter"/>
</dbReference>
<keyword evidence="2 7" id="KW-0812">Transmembrane</keyword>
<dbReference type="PROSITE" id="PS50929">
    <property type="entry name" value="ABC_TM1F"/>
    <property type="match status" value="1"/>
</dbReference>
<feature type="domain" description="ABC transmembrane type-1" evidence="9">
    <location>
        <begin position="174"/>
        <end position="335"/>
    </location>
</feature>
<dbReference type="PANTHER" id="PTHR43394:SF1">
    <property type="entry name" value="ATP-BINDING CASSETTE SUB-FAMILY B MEMBER 10, MITOCHONDRIAL"/>
    <property type="match status" value="1"/>
</dbReference>
<feature type="transmembrane region" description="Helical" evidence="7">
    <location>
        <begin position="191"/>
        <end position="209"/>
    </location>
</feature>
<dbReference type="SUPFAM" id="SSF90123">
    <property type="entry name" value="ABC transporter transmembrane region"/>
    <property type="match status" value="1"/>
</dbReference>
<keyword evidence="11" id="KW-1185">Reference proteome</keyword>
<keyword evidence="5 7" id="KW-1133">Transmembrane helix</keyword>
<dbReference type="GO" id="GO:0005524">
    <property type="term" value="F:ATP binding"/>
    <property type="evidence" value="ECO:0007669"/>
    <property type="project" value="UniProtKB-KW"/>
</dbReference>
<reference evidence="10 11" key="1">
    <citation type="submission" date="2021-10" db="EMBL/GenBank/DDBJ databases">
        <title>Anaerobic single-cell dispensing facilitates the cultivation of human gut bacteria.</title>
        <authorList>
            <person name="Afrizal A."/>
        </authorList>
    </citation>
    <scope>NUCLEOTIDE SEQUENCE [LARGE SCALE GENOMIC DNA]</scope>
    <source>
        <strain evidence="10 11">CLA-AA-H277</strain>
    </source>
</reference>
<dbReference type="InterPro" id="IPR003593">
    <property type="entry name" value="AAA+_ATPase"/>
</dbReference>
<dbReference type="PROSITE" id="PS00211">
    <property type="entry name" value="ABC_TRANSPORTER_1"/>
    <property type="match status" value="1"/>
</dbReference>
<feature type="transmembrane region" description="Helical" evidence="7">
    <location>
        <begin position="274"/>
        <end position="300"/>
    </location>
</feature>
<dbReference type="Proteomes" id="UP001197875">
    <property type="component" value="Unassembled WGS sequence"/>
</dbReference>
<dbReference type="Gene3D" id="3.40.50.300">
    <property type="entry name" value="P-loop containing nucleotide triphosphate hydrolases"/>
    <property type="match status" value="1"/>
</dbReference>
<gene>
    <name evidence="10" type="ORF">LKD71_01450</name>
</gene>
<dbReference type="InterPro" id="IPR027417">
    <property type="entry name" value="P-loop_NTPase"/>
</dbReference>
<sequence length="605" mass="68630">MNDRTAEKEREIQKEQKPSFHHLLRLFLYVFRATKGISCIYLGLFVLLSFLRPLIAEIWGRYISVVENAGNRVTEAALMLVLYWGISFAADLLESYLAPEGGGDFEQLDMIQANRQQELFKVHLLKKVNSVSPEYLEAPVMKDRMRQVFDFAGDSWNGINRKVMISGYVVVAKVISVLTIAAALYLYHPLLSILVLLAPLPTLYSVSLGEKLQFRFVKESTELQRETEYFEELLLSPAEKEIKTLGLHDFFYGKWKERADAYVIRQKKLIRNRALLQIVNSLFYNLAHVGGMVLAILLLAQGKLSLGAMSAVFAMTGTLITDSAQLIRAFGSFQAQKNRAAQFFDLMDLKEDASREPEKVLLHRAEAKGVKYRYPLTGRYTLKGVDFTLHPGEKVAFVGENGAGKSTFVKLLTGMLSPSEGRLLLNGKRMEDLHPESHFDAQSVVVQDPTHYETFTLYENVFLGETHRPYEEKTVQKALAFSGLASLENRLLGKYVGGTDLSGGQWQKLAIARAAYRNRDLIVLDEPTSNLDPLAETEIFKKYNSLAKDKTVIYVTHRISVAKLADRIIVFKNGKIEEDGTFDELMKLKGEFARLYEVQSQWYDR</sequence>
<feature type="transmembrane region" description="Helical" evidence="7">
    <location>
        <begin position="26"/>
        <end position="51"/>
    </location>
</feature>
<evidence type="ECO:0000256" key="5">
    <source>
        <dbReference type="ARBA" id="ARBA00022989"/>
    </source>
</evidence>
<dbReference type="InterPro" id="IPR039421">
    <property type="entry name" value="Type_1_exporter"/>
</dbReference>
<dbReference type="AlphaFoldDB" id="A0AAE3DQG4"/>